<dbReference type="CDD" id="cd13711">
    <property type="entry name" value="PBP2_Ngo0372_TcyA"/>
    <property type="match status" value="1"/>
</dbReference>
<evidence type="ECO:0000313" key="8">
    <source>
        <dbReference type="Proteomes" id="UP000823486"/>
    </source>
</evidence>
<dbReference type="InterPro" id="IPR001638">
    <property type="entry name" value="Solute-binding_3/MltF_N"/>
</dbReference>
<dbReference type="RefSeq" id="WP_204547653.1">
    <property type="nucleotide sequence ID" value="NZ_JAFBFI010000030.1"/>
</dbReference>
<evidence type="ECO:0000256" key="2">
    <source>
        <dbReference type="ARBA" id="ARBA00023139"/>
    </source>
</evidence>
<protein>
    <submittedName>
        <fullName evidence="7">Cystine transport system substrate-binding protein</fullName>
    </submittedName>
</protein>
<dbReference type="Proteomes" id="UP000823486">
    <property type="component" value="Unassembled WGS sequence"/>
</dbReference>
<dbReference type="SMART" id="SM00079">
    <property type="entry name" value="PBPe"/>
    <property type="match status" value="1"/>
</dbReference>
<proteinExistence type="predicted"/>
<dbReference type="PROSITE" id="PS51257">
    <property type="entry name" value="PROKAR_LIPOPROTEIN"/>
    <property type="match status" value="1"/>
</dbReference>
<name>A0ABS2QNA0_9BACI</name>
<keyword evidence="2" id="KW-0564">Palmitate</keyword>
<dbReference type="Pfam" id="PF00497">
    <property type="entry name" value="SBP_bac_3"/>
    <property type="match status" value="1"/>
</dbReference>
<reference evidence="7 8" key="1">
    <citation type="submission" date="2021-01" db="EMBL/GenBank/DDBJ databases">
        <title>Genomic Encyclopedia of Type Strains, Phase IV (KMG-IV): sequencing the most valuable type-strain genomes for metagenomic binning, comparative biology and taxonomic classification.</title>
        <authorList>
            <person name="Goeker M."/>
        </authorList>
    </citation>
    <scope>NUCLEOTIDE SEQUENCE [LARGE SCALE GENOMIC DNA]</scope>
    <source>
        <strain evidence="7 8">DSM 105482</strain>
    </source>
</reference>
<evidence type="ECO:0000256" key="4">
    <source>
        <dbReference type="SAM" id="SignalP"/>
    </source>
</evidence>
<dbReference type="EMBL" id="JAFBFI010000030">
    <property type="protein sequence ID" value="MBM7694638.1"/>
    <property type="molecule type" value="Genomic_DNA"/>
</dbReference>
<comment type="caution">
    <text evidence="7">The sequence shown here is derived from an EMBL/GenBank/DDBJ whole genome shotgun (WGS) entry which is preliminary data.</text>
</comment>
<keyword evidence="3" id="KW-0449">Lipoprotein</keyword>
<feature type="chain" id="PRO_5045205197" evidence="4">
    <location>
        <begin position="19"/>
        <end position="272"/>
    </location>
</feature>
<dbReference type="SUPFAM" id="SSF53850">
    <property type="entry name" value="Periplasmic binding protein-like II"/>
    <property type="match status" value="1"/>
</dbReference>
<evidence type="ECO:0000256" key="3">
    <source>
        <dbReference type="ARBA" id="ARBA00023288"/>
    </source>
</evidence>
<evidence type="ECO:0000313" key="7">
    <source>
        <dbReference type="EMBL" id="MBM7694638.1"/>
    </source>
</evidence>
<gene>
    <name evidence="7" type="ORF">JOC77_004113</name>
</gene>
<feature type="domain" description="Solute-binding protein family 3/N-terminal" evidence="5">
    <location>
        <begin position="50"/>
        <end position="269"/>
    </location>
</feature>
<feature type="domain" description="Ionotropic glutamate receptor C-terminal" evidence="6">
    <location>
        <begin position="50"/>
        <end position="268"/>
    </location>
</feature>
<sequence>MKKLVLSIFTLVLVLALAACGGNNGKEGNKEGEKKQEAQSTYDKIQEKGSITIGTEGTYAPFTFHDKAGKLTGFDVEVATEVFKRLDIKPQFVETKWDGMIAGLDAKRYDMVANQVGINDERKEKYDFSDPYTISKAVLVVREDNKDIKSLDDLKGKTVAQSLTSNYRKTTEEHGAKITGVEGFNQAIDLVTSKRADATLNDSLSYLDLKKQRPELPIKIAHTEKDAAESAFLFRKDNKELIDAVNGALGDMKKDGTFEKISKKWFGTDVSK</sequence>
<evidence type="ECO:0000259" key="6">
    <source>
        <dbReference type="SMART" id="SM00079"/>
    </source>
</evidence>
<dbReference type="PANTHER" id="PTHR35936">
    <property type="entry name" value="MEMBRANE-BOUND LYTIC MUREIN TRANSGLYCOSYLASE F"/>
    <property type="match status" value="1"/>
</dbReference>
<dbReference type="InterPro" id="IPR001320">
    <property type="entry name" value="Iontro_rcpt_C"/>
</dbReference>
<dbReference type="PANTHER" id="PTHR35936:SF34">
    <property type="entry name" value="ABC TRANSPORTER EXTRACELLULAR-BINDING PROTEIN YCKB-RELATED"/>
    <property type="match status" value="1"/>
</dbReference>
<keyword evidence="8" id="KW-1185">Reference proteome</keyword>
<organism evidence="7 8">
    <name type="scientific">Peribacillus deserti</name>
    <dbReference type="NCBI Taxonomy" id="673318"/>
    <lineage>
        <taxon>Bacteria</taxon>
        <taxon>Bacillati</taxon>
        <taxon>Bacillota</taxon>
        <taxon>Bacilli</taxon>
        <taxon>Bacillales</taxon>
        <taxon>Bacillaceae</taxon>
        <taxon>Peribacillus</taxon>
    </lineage>
</organism>
<accession>A0ABS2QNA0</accession>
<evidence type="ECO:0000256" key="1">
    <source>
        <dbReference type="ARBA" id="ARBA00022729"/>
    </source>
</evidence>
<dbReference type="SMART" id="SM00062">
    <property type="entry name" value="PBPb"/>
    <property type="match status" value="1"/>
</dbReference>
<feature type="signal peptide" evidence="4">
    <location>
        <begin position="1"/>
        <end position="18"/>
    </location>
</feature>
<evidence type="ECO:0000259" key="5">
    <source>
        <dbReference type="SMART" id="SM00062"/>
    </source>
</evidence>
<keyword evidence="1 4" id="KW-0732">Signal</keyword>
<dbReference type="Gene3D" id="3.40.190.10">
    <property type="entry name" value="Periplasmic binding protein-like II"/>
    <property type="match status" value="2"/>
</dbReference>